<evidence type="ECO:0000313" key="12">
    <source>
        <dbReference type="EMBL" id="MXQ63122.1"/>
    </source>
</evidence>
<feature type="transmembrane region" description="Helical" evidence="11">
    <location>
        <begin position="237"/>
        <end position="257"/>
    </location>
</feature>
<dbReference type="GO" id="GO:0022857">
    <property type="term" value="F:transmembrane transporter activity"/>
    <property type="evidence" value="ECO:0007669"/>
    <property type="project" value="InterPro"/>
</dbReference>
<evidence type="ECO:0000256" key="11">
    <source>
        <dbReference type="SAM" id="Phobius"/>
    </source>
</evidence>
<evidence type="ECO:0000256" key="4">
    <source>
        <dbReference type="ARBA" id="ARBA00022519"/>
    </source>
</evidence>
<feature type="transmembrane region" description="Helical" evidence="11">
    <location>
        <begin position="269"/>
        <end position="288"/>
    </location>
</feature>
<keyword evidence="5" id="KW-0762">Sugar transport</keyword>
<dbReference type="RefSeq" id="WP_161101323.1">
    <property type="nucleotide sequence ID" value="NZ_JBHLYI010000002.1"/>
</dbReference>
<organism evidence="12 13">
    <name type="scientific">Actinomadura rayongensis</name>
    <dbReference type="NCBI Taxonomy" id="1429076"/>
    <lineage>
        <taxon>Bacteria</taxon>
        <taxon>Bacillati</taxon>
        <taxon>Actinomycetota</taxon>
        <taxon>Actinomycetes</taxon>
        <taxon>Streptosporangiales</taxon>
        <taxon>Thermomonosporaceae</taxon>
        <taxon>Actinomadura</taxon>
    </lineage>
</organism>
<keyword evidence="8 11" id="KW-0472">Membrane</keyword>
<gene>
    <name evidence="12" type="ORF">GQ466_03650</name>
</gene>
<evidence type="ECO:0000256" key="3">
    <source>
        <dbReference type="ARBA" id="ARBA00022475"/>
    </source>
</evidence>
<dbReference type="Pfam" id="PF02653">
    <property type="entry name" value="BPD_transp_2"/>
    <property type="match status" value="1"/>
</dbReference>
<evidence type="ECO:0000313" key="13">
    <source>
        <dbReference type="Proteomes" id="UP000431901"/>
    </source>
</evidence>
<dbReference type="EMBL" id="WUTW01000001">
    <property type="protein sequence ID" value="MXQ63122.1"/>
    <property type="molecule type" value="Genomic_DNA"/>
</dbReference>
<feature type="transmembrane region" description="Helical" evidence="11">
    <location>
        <begin position="105"/>
        <end position="124"/>
    </location>
</feature>
<dbReference type="Proteomes" id="UP000431901">
    <property type="component" value="Unassembled WGS sequence"/>
</dbReference>
<keyword evidence="6 11" id="KW-0812">Transmembrane</keyword>
<protein>
    <recommendedName>
        <fullName evidence="10">Xylose transport system permease protein XylH</fullName>
    </recommendedName>
</protein>
<keyword evidence="4" id="KW-0997">Cell inner membrane</keyword>
<dbReference type="OrthoDB" id="6844941at2"/>
<comment type="function">
    <text evidence="9">Part of the binding-protein-dependent transport system for D-xylose. Probably responsible for the translocation of the substrate across the membrane.</text>
</comment>
<name>A0A6I4W8T2_9ACTN</name>
<evidence type="ECO:0000256" key="9">
    <source>
        <dbReference type="ARBA" id="ARBA00035611"/>
    </source>
</evidence>
<feature type="transmembrane region" description="Helical" evidence="11">
    <location>
        <begin position="136"/>
        <end position="155"/>
    </location>
</feature>
<proteinExistence type="predicted"/>
<evidence type="ECO:0000256" key="1">
    <source>
        <dbReference type="ARBA" id="ARBA00004651"/>
    </source>
</evidence>
<reference evidence="12 13" key="1">
    <citation type="submission" date="2019-12" db="EMBL/GenBank/DDBJ databases">
        <title>Nocardia macrotermitis sp. nov. and Nocardia aurantia sp. nov., isolated from the gut of the fungus growing-termite Macrotermes natalensis.</title>
        <authorList>
            <person name="Christine B."/>
            <person name="Rene B."/>
        </authorList>
    </citation>
    <scope>NUCLEOTIDE SEQUENCE [LARGE SCALE GENOMIC DNA]</scope>
    <source>
        <strain evidence="12 13">DSM 102126</strain>
    </source>
</reference>
<dbReference type="CDD" id="cd06579">
    <property type="entry name" value="TM_PBP1_transp_AraH_like"/>
    <property type="match status" value="1"/>
</dbReference>
<evidence type="ECO:0000256" key="2">
    <source>
        <dbReference type="ARBA" id="ARBA00022448"/>
    </source>
</evidence>
<evidence type="ECO:0000256" key="10">
    <source>
        <dbReference type="ARBA" id="ARBA00035686"/>
    </source>
</evidence>
<dbReference type="InterPro" id="IPR001851">
    <property type="entry name" value="ABC_transp_permease"/>
</dbReference>
<comment type="caution">
    <text evidence="12">The sequence shown here is derived from an EMBL/GenBank/DDBJ whole genome shotgun (WGS) entry which is preliminary data.</text>
</comment>
<feature type="transmembrane region" description="Helical" evidence="11">
    <location>
        <begin position="295"/>
        <end position="311"/>
    </location>
</feature>
<dbReference type="GO" id="GO:0005886">
    <property type="term" value="C:plasma membrane"/>
    <property type="evidence" value="ECO:0007669"/>
    <property type="project" value="UniProtKB-SubCell"/>
</dbReference>
<keyword evidence="2" id="KW-0813">Transport</keyword>
<feature type="transmembrane region" description="Helical" evidence="11">
    <location>
        <begin position="186"/>
        <end position="207"/>
    </location>
</feature>
<feature type="transmembrane region" description="Helical" evidence="11">
    <location>
        <begin position="58"/>
        <end position="79"/>
    </location>
</feature>
<feature type="transmembrane region" description="Helical" evidence="11">
    <location>
        <begin position="317"/>
        <end position="336"/>
    </location>
</feature>
<dbReference type="PANTHER" id="PTHR32196">
    <property type="entry name" value="ABC TRANSPORTER PERMEASE PROTEIN YPHD-RELATED-RELATED"/>
    <property type="match status" value="1"/>
</dbReference>
<evidence type="ECO:0000256" key="7">
    <source>
        <dbReference type="ARBA" id="ARBA00022989"/>
    </source>
</evidence>
<evidence type="ECO:0000256" key="5">
    <source>
        <dbReference type="ARBA" id="ARBA00022597"/>
    </source>
</evidence>
<keyword evidence="3" id="KW-1003">Cell membrane</keyword>
<evidence type="ECO:0000256" key="6">
    <source>
        <dbReference type="ARBA" id="ARBA00022692"/>
    </source>
</evidence>
<sequence>MAVRHLTADHRRAPDRNRVQRAFLRPELTAVASTVVVFAIFALAGGDEGFLSSLGIRNVLQVSATIGIVAAPMTLLMVAGEFDLSVGSMVGAAEIMFGYPVVHGWPLWAALLLALGGCGLIGLVNGILSVRTPIPSFLVTLATMFIVAGGAAAIANGGLGGTTVAGVNEALSGDPLLRLFSGDLGAWIPVSAVWWIALSVLAAWLLIGTRFGNWISVTGGARESAQRAGIPIARVKVLMFVLTALGAALAGVLAALGSNTANAADGSNLQFEVIVAAVIGGTFLFGGLGTPVGTVFGALFFGLVYQGFYFTNIDTNWFQALLGALLLVAVLANNTAREFTMRRLRDDR</sequence>
<keyword evidence="13" id="KW-1185">Reference proteome</keyword>
<dbReference type="AlphaFoldDB" id="A0A6I4W8T2"/>
<dbReference type="PANTHER" id="PTHR32196:SF32">
    <property type="entry name" value="XYLOSE TRANSPORT SYSTEM PERMEASE PROTEIN XYLH"/>
    <property type="match status" value="1"/>
</dbReference>
<accession>A0A6I4W8T2</accession>
<keyword evidence="7 11" id="KW-1133">Transmembrane helix</keyword>
<feature type="transmembrane region" description="Helical" evidence="11">
    <location>
        <begin position="28"/>
        <end position="46"/>
    </location>
</feature>
<evidence type="ECO:0000256" key="8">
    <source>
        <dbReference type="ARBA" id="ARBA00023136"/>
    </source>
</evidence>
<comment type="subcellular location">
    <subcellularLocation>
        <location evidence="1">Cell membrane</location>
        <topology evidence="1">Multi-pass membrane protein</topology>
    </subcellularLocation>
</comment>